<dbReference type="EMBL" id="JAYXHS010000001">
    <property type="protein sequence ID" value="MEC5384797.1"/>
    <property type="molecule type" value="Genomic_DNA"/>
</dbReference>
<proteinExistence type="predicted"/>
<accession>A0ABU6JYN8</accession>
<reference evidence="2 3" key="1">
    <citation type="submission" date="2024-01" db="EMBL/GenBank/DDBJ databases">
        <title>Uliginosibacterium soil sp. nov.</title>
        <authorList>
            <person name="Lv Y."/>
        </authorList>
    </citation>
    <scope>NUCLEOTIDE SEQUENCE [LARGE SCALE GENOMIC DNA]</scope>
    <source>
        <strain evidence="2 3">H3</strain>
    </source>
</reference>
<dbReference type="Pfam" id="PF13508">
    <property type="entry name" value="Acetyltransf_7"/>
    <property type="match status" value="1"/>
</dbReference>
<dbReference type="InterPro" id="IPR016181">
    <property type="entry name" value="Acyl_CoA_acyltransferase"/>
</dbReference>
<keyword evidence="3" id="KW-1185">Reference proteome</keyword>
<sequence length="151" mass="17701">MQTRLRPATPEDFAFAFEAKREALGPHIRARWAWNEDFQREIHGQRWQERPWFIIEIDGLPIGTLSVEEHADHMRFGEFYLLPAWQGRGIGSDLLRATLRRADELALPVRLEYLQWNPVGSLYLRHGFKQVSESATHFFLVREPGTAYPQD</sequence>
<dbReference type="Proteomes" id="UP001331561">
    <property type="component" value="Unassembled WGS sequence"/>
</dbReference>
<dbReference type="CDD" id="cd04301">
    <property type="entry name" value="NAT_SF"/>
    <property type="match status" value="1"/>
</dbReference>
<evidence type="ECO:0000313" key="3">
    <source>
        <dbReference type="Proteomes" id="UP001331561"/>
    </source>
</evidence>
<comment type="caution">
    <text evidence="2">The sequence shown here is derived from an EMBL/GenBank/DDBJ whole genome shotgun (WGS) entry which is preliminary data.</text>
</comment>
<gene>
    <name evidence="2" type="ORF">VVD49_03635</name>
</gene>
<evidence type="ECO:0000313" key="2">
    <source>
        <dbReference type="EMBL" id="MEC5384797.1"/>
    </source>
</evidence>
<organism evidence="2 3">
    <name type="scientific">Uliginosibacterium silvisoli</name>
    <dbReference type="NCBI Taxonomy" id="3114758"/>
    <lineage>
        <taxon>Bacteria</taxon>
        <taxon>Pseudomonadati</taxon>
        <taxon>Pseudomonadota</taxon>
        <taxon>Betaproteobacteria</taxon>
        <taxon>Rhodocyclales</taxon>
        <taxon>Zoogloeaceae</taxon>
        <taxon>Uliginosibacterium</taxon>
    </lineage>
</organism>
<dbReference type="SUPFAM" id="SSF55729">
    <property type="entry name" value="Acyl-CoA N-acyltransferases (Nat)"/>
    <property type="match status" value="1"/>
</dbReference>
<dbReference type="InterPro" id="IPR000182">
    <property type="entry name" value="GNAT_dom"/>
</dbReference>
<protein>
    <submittedName>
        <fullName evidence="2">GNAT family N-acetyltransferase</fullName>
    </submittedName>
</protein>
<dbReference type="PROSITE" id="PS51186">
    <property type="entry name" value="GNAT"/>
    <property type="match status" value="1"/>
</dbReference>
<dbReference type="Gene3D" id="3.40.630.30">
    <property type="match status" value="1"/>
</dbReference>
<name>A0ABU6JYN8_9RHOO</name>
<evidence type="ECO:0000259" key="1">
    <source>
        <dbReference type="PROSITE" id="PS51186"/>
    </source>
</evidence>
<dbReference type="RefSeq" id="WP_327597764.1">
    <property type="nucleotide sequence ID" value="NZ_JAYXHS010000001.1"/>
</dbReference>
<feature type="domain" description="N-acetyltransferase" evidence="1">
    <location>
        <begin position="3"/>
        <end position="146"/>
    </location>
</feature>